<keyword evidence="1" id="KW-0732">Signal</keyword>
<evidence type="ECO:0000313" key="2">
    <source>
        <dbReference type="EMBL" id="NEX44735.1"/>
    </source>
</evidence>
<organism evidence="2 3">
    <name type="scientific">Pseudotabrizicola algicola</name>
    <dbReference type="NCBI Taxonomy" id="2709381"/>
    <lineage>
        <taxon>Bacteria</taxon>
        <taxon>Pseudomonadati</taxon>
        <taxon>Pseudomonadota</taxon>
        <taxon>Alphaproteobacteria</taxon>
        <taxon>Rhodobacterales</taxon>
        <taxon>Paracoccaceae</taxon>
        <taxon>Pseudotabrizicola</taxon>
    </lineage>
</organism>
<feature type="signal peptide" evidence="1">
    <location>
        <begin position="1"/>
        <end position="20"/>
    </location>
</feature>
<name>A0A6B3RJW7_9RHOB</name>
<gene>
    <name evidence="2" type="ORF">G3572_00830</name>
</gene>
<dbReference type="Proteomes" id="UP000481421">
    <property type="component" value="Unassembled WGS sequence"/>
</dbReference>
<protein>
    <submittedName>
        <fullName evidence="2">Uncharacterized protein</fullName>
    </submittedName>
</protein>
<comment type="caution">
    <text evidence="2">The sequence shown here is derived from an EMBL/GenBank/DDBJ whole genome shotgun (WGS) entry which is preliminary data.</text>
</comment>
<evidence type="ECO:0000256" key="1">
    <source>
        <dbReference type="SAM" id="SignalP"/>
    </source>
</evidence>
<proteinExistence type="predicted"/>
<keyword evidence="3" id="KW-1185">Reference proteome</keyword>
<dbReference type="AlphaFoldDB" id="A0A6B3RJW7"/>
<evidence type="ECO:0000313" key="3">
    <source>
        <dbReference type="Proteomes" id="UP000481421"/>
    </source>
</evidence>
<dbReference type="EMBL" id="JAAIKE010000001">
    <property type="protein sequence ID" value="NEX44735.1"/>
    <property type="molecule type" value="Genomic_DNA"/>
</dbReference>
<sequence>MRALVLSAAAAALCATPLVAQPYADYGKPEQCGAYAEARYDRESYFPGGEGGAIRLDDPQSVRGLNVLLFEGTMTEEGMSEPVGRVLAARAPLLGVEGEEASEVVVIMTERGIRLLQPCPAPQPQGNGG</sequence>
<feature type="chain" id="PRO_5025439182" evidence="1">
    <location>
        <begin position="21"/>
        <end position="129"/>
    </location>
</feature>
<reference evidence="2 3" key="1">
    <citation type="submission" date="2020-02" db="EMBL/GenBank/DDBJ databases">
        <title>Rhodobacter algicola sp. nov., isolated from microalga culture.</title>
        <authorList>
            <person name="Park C.-Y."/>
        </authorList>
    </citation>
    <scope>NUCLEOTIDE SEQUENCE [LARGE SCALE GENOMIC DNA]</scope>
    <source>
        <strain evidence="2 3">ETT8</strain>
    </source>
</reference>
<accession>A0A6B3RJW7</accession>
<dbReference type="RefSeq" id="WP_164608782.1">
    <property type="nucleotide sequence ID" value="NZ_JAAIKE010000001.1"/>
</dbReference>